<proteinExistence type="predicted"/>
<reference evidence="1" key="1">
    <citation type="submission" date="2021-10" db="EMBL/GenBank/DDBJ databases">
        <title>Psilocybe cubensis genome.</title>
        <authorList>
            <person name="Mckernan K.J."/>
            <person name="Crawford S."/>
            <person name="Trippe A."/>
            <person name="Kane L.T."/>
            <person name="Mclaughlin S."/>
        </authorList>
    </citation>
    <scope>NUCLEOTIDE SEQUENCE</scope>
    <source>
        <strain evidence="1">MGC-MH-2018</strain>
    </source>
</reference>
<keyword evidence="2" id="KW-1185">Reference proteome</keyword>
<evidence type="ECO:0000313" key="2">
    <source>
        <dbReference type="Proteomes" id="UP000664032"/>
    </source>
</evidence>
<protein>
    <submittedName>
        <fullName evidence="1">Uncharacterized protein</fullName>
    </submittedName>
</protein>
<evidence type="ECO:0000313" key="1">
    <source>
        <dbReference type="EMBL" id="KAH9483031.1"/>
    </source>
</evidence>
<dbReference type="Proteomes" id="UP000664032">
    <property type="component" value="Unassembled WGS sequence"/>
</dbReference>
<gene>
    <name evidence="1" type="ORF">JR316_0005131</name>
</gene>
<comment type="caution">
    <text evidence="1">The sequence shown here is derived from an EMBL/GenBank/DDBJ whole genome shotgun (WGS) entry which is preliminary data.</text>
</comment>
<sequence>MNKELSNKLFRLEPVQYGDIPNFDNQRKRSSDVLFEECMDYGDKDEYKHRQNIMDKFFDDEHIDRQVSSRSSNWTKNNTEIPTGTTPSRNNNNSTVNWLEKEKFSIDIYYLFVHDVYQKYLSHFECCPDCKEKGIEKPRKRKDTFTA</sequence>
<accession>A0ACB8H588</accession>
<dbReference type="EMBL" id="JAFIQS020000004">
    <property type="protein sequence ID" value="KAH9483031.1"/>
    <property type="molecule type" value="Genomic_DNA"/>
</dbReference>
<name>A0ACB8H588_PSICU</name>
<organism evidence="1 2">
    <name type="scientific">Psilocybe cubensis</name>
    <name type="common">Psychedelic mushroom</name>
    <name type="synonym">Stropharia cubensis</name>
    <dbReference type="NCBI Taxonomy" id="181762"/>
    <lineage>
        <taxon>Eukaryota</taxon>
        <taxon>Fungi</taxon>
        <taxon>Dikarya</taxon>
        <taxon>Basidiomycota</taxon>
        <taxon>Agaricomycotina</taxon>
        <taxon>Agaricomycetes</taxon>
        <taxon>Agaricomycetidae</taxon>
        <taxon>Agaricales</taxon>
        <taxon>Agaricineae</taxon>
        <taxon>Strophariaceae</taxon>
        <taxon>Psilocybe</taxon>
    </lineage>
</organism>